<dbReference type="Pfam" id="PF18437">
    <property type="entry name" value="Nup54_C"/>
    <property type="match status" value="1"/>
</dbReference>
<evidence type="ECO:0000313" key="9">
    <source>
        <dbReference type="Proteomes" id="UP000838878"/>
    </source>
</evidence>
<feature type="region of interest" description="Disordered" evidence="4">
    <location>
        <begin position="1"/>
        <end position="24"/>
    </location>
</feature>
<dbReference type="GO" id="GO:0044613">
    <property type="term" value="C:nuclear pore central transport channel"/>
    <property type="evidence" value="ECO:0007669"/>
    <property type="project" value="TreeGrafter"/>
</dbReference>
<dbReference type="InterPro" id="IPR036691">
    <property type="entry name" value="Endo/exonu/phosph_ase_sf"/>
</dbReference>
<dbReference type="PANTHER" id="PTHR13000:SF0">
    <property type="entry name" value="NUCLEOPORIN P54"/>
    <property type="match status" value="1"/>
</dbReference>
<dbReference type="Gene3D" id="3.60.10.10">
    <property type="entry name" value="Endonuclease/exonuclease/phosphatase"/>
    <property type="match status" value="1"/>
</dbReference>
<dbReference type="InterPro" id="IPR040985">
    <property type="entry name" value="Nup54_C"/>
</dbReference>
<evidence type="ECO:0008006" key="10">
    <source>
        <dbReference type="Google" id="ProtNLM"/>
    </source>
</evidence>
<keyword evidence="9" id="KW-1185">Reference proteome</keyword>
<keyword evidence="3" id="KW-0539">Nucleus</keyword>
<dbReference type="Pfam" id="PF03372">
    <property type="entry name" value="Exo_endo_phos"/>
    <property type="match status" value="1"/>
</dbReference>
<feature type="domain" description="Nucleoporin Nup54 alpha-helical" evidence="6">
    <location>
        <begin position="521"/>
        <end position="656"/>
    </location>
</feature>
<evidence type="ECO:0000256" key="2">
    <source>
        <dbReference type="ARBA" id="ARBA00022448"/>
    </source>
</evidence>
<name>A0A8J9UNZ8_9NEOP</name>
<reference evidence="8" key="1">
    <citation type="submission" date="2021-12" db="EMBL/GenBank/DDBJ databases">
        <authorList>
            <person name="Martin H S."/>
        </authorList>
    </citation>
    <scope>NUCLEOTIDE SEQUENCE</scope>
</reference>
<evidence type="ECO:0000313" key="8">
    <source>
        <dbReference type="EMBL" id="CAH0722389.1"/>
    </source>
</evidence>
<dbReference type="OrthoDB" id="418748at2759"/>
<protein>
    <recommendedName>
        <fullName evidence="10">Craniofacial development protein 2-like</fullName>
    </recommendedName>
</protein>
<dbReference type="InterPro" id="IPR024864">
    <property type="entry name" value="Nup54/Nup57/Nup44"/>
</dbReference>
<evidence type="ECO:0000259" key="7">
    <source>
        <dbReference type="Pfam" id="PF18437"/>
    </source>
</evidence>
<feature type="domain" description="Endonuclease/exonuclease/phosphatase" evidence="5">
    <location>
        <begin position="52"/>
        <end position="262"/>
    </location>
</feature>
<proteinExistence type="predicted"/>
<dbReference type="GO" id="GO:0003824">
    <property type="term" value="F:catalytic activity"/>
    <property type="evidence" value="ECO:0007669"/>
    <property type="project" value="InterPro"/>
</dbReference>
<dbReference type="Pfam" id="PF13874">
    <property type="entry name" value="Nup54"/>
    <property type="match status" value="1"/>
</dbReference>
<accession>A0A8J9UNZ8</accession>
<evidence type="ECO:0000256" key="3">
    <source>
        <dbReference type="ARBA" id="ARBA00023242"/>
    </source>
</evidence>
<feature type="compositionally biased region" description="Basic residues" evidence="4">
    <location>
        <begin position="1"/>
        <end position="11"/>
    </location>
</feature>
<evidence type="ECO:0000259" key="6">
    <source>
        <dbReference type="Pfam" id="PF13874"/>
    </source>
</evidence>
<feature type="non-terminal residue" evidence="8">
    <location>
        <position position="721"/>
    </location>
</feature>
<dbReference type="Gene3D" id="1.20.5.490">
    <property type="entry name" value="Single helix bin"/>
    <property type="match status" value="1"/>
</dbReference>
<dbReference type="GO" id="GO:0006607">
    <property type="term" value="P:NLS-bearing protein import into nucleus"/>
    <property type="evidence" value="ECO:0007669"/>
    <property type="project" value="TreeGrafter"/>
</dbReference>
<dbReference type="InterPro" id="IPR005135">
    <property type="entry name" value="Endo/exonuclease/phosphatase"/>
</dbReference>
<evidence type="ECO:0000259" key="5">
    <source>
        <dbReference type="Pfam" id="PF03372"/>
    </source>
</evidence>
<comment type="subcellular location">
    <subcellularLocation>
        <location evidence="1">Nucleus</location>
    </subcellularLocation>
</comment>
<sequence>MNYNNNKKRSNARASPGSDAHGEIRENAINTRACPQSDEKNHAAHMPKVRIASWNVGSMTGRSLELSEVLLRRRISICCIQETKWKGSKARNIGNDYKFIYNGTKTNQNGVGIVVDKTFQNRIVDVNRVSDRIIAIKFALDNQPCMNVISAYAPQTGLPQPEKQAFWDDLHDLTQSIPKTESKYIGADFNGHVGQITNDSFREIHGNQGYGNKNSQGDDILNFAYTFNMAIVNTFFTKTNEHLITYKSGDKCTQVDYILADRKLLKSFKNCKVIPGEPLTSQHRLLVADFIAQRPIRVKTARVPKVRWYKLDQEEGEKLCSDLKEYIYEIQPGNDANTMWNEFHERSIQKATSYLGISNGLSRENKDPILWDPEVQEKIRSKKTLFRIWQSTKSDDDRTTYRDAKRETKRAVAQIRARSREGFYAKLENANNDKQLFKIAKQRHRDTQDTRAVKYIKDLQGNLLTSDSDINDRWREYYAKLLNETHPCEPIMELPTVKGPWPVITPEEVKLALSQMANNKATGMDMRLWKQAQADNPDPENYIPVPIIGFSEIKFRARCQSEEAALQASWLKRAADTLAELRTRRAAAHAALERRAAALHALRHRLLQVIARQEVVGRVGAALSADEEAARARLQELASQLAAPPLYNGRLNELLCAVRLQRSSSAGAPHERYHLDPGAQEDVKQFLSLQQRGMAHLMDTVKKDLAALNIISEGMSQLVRT</sequence>
<organism evidence="8 9">
    <name type="scientific">Brenthis ino</name>
    <name type="common">lesser marbled fritillary</name>
    <dbReference type="NCBI Taxonomy" id="405034"/>
    <lineage>
        <taxon>Eukaryota</taxon>
        <taxon>Metazoa</taxon>
        <taxon>Ecdysozoa</taxon>
        <taxon>Arthropoda</taxon>
        <taxon>Hexapoda</taxon>
        <taxon>Insecta</taxon>
        <taxon>Pterygota</taxon>
        <taxon>Neoptera</taxon>
        <taxon>Endopterygota</taxon>
        <taxon>Lepidoptera</taxon>
        <taxon>Glossata</taxon>
        <taxon>Ditrysia</taxon>
        <taxon>Papilionoidea</taxon>
        <taxon>Nymphalidae</taxon>
        <taxon>Heliconiinae</taxon>
        <taxon>Argynnini</taxon>
        <taxon>Brenthis</taxon>
    </lineage>
</organism>
<dbReference type="AlphaFoldDB" id="A0A8J9UNZ8"/>
<dbReference type="Gene3D" id="1.20.5.170">
    <property type="match status" value="1"/>
</dbReference>
<dbReference type="PANTHER" id="PTHR13000">
    <property type="entry name" value="NUCLEOPORIN P54"/>
    <property type="match status" value="1"/>
</dbReference>
<dbReference type="EMBL" id="OV170223">
    <property type="protein sequence ID" value="CAH0722389.1"/>
    <property type="molecule type" value="Genomic_DNA"/>
</dbReference>
<evidence type="ECO:0000256" key="4">
    <source>
        <dbReference type="SAM" id="MobiDB-lite"/>
    </source>
</evidence>
<dbReference type="SUPFAM" id="SSF56219">
    <property type="entry name" value="DNase I-like"/>
    <property type="match status" value="1"/>
</dbReference>
<feature type="domain" description="Nup54 C-terminal interacting" evidence="7">
    <location>
        <begin position="673"/>
        <end position="711"/>
    </location>
</feature>
<dbReference type="InterPro" id="IPR025712">
    <property type="entry name" value="Nup54_alpha-helical_dom"/>
</dbReference>
<evidence type="ECO:0000256" key="1">
    <source>
        <dbReference type="ARBA" id="ARBA00004123"/>
    </source>
</evidence>
<dbReference type="Proteomes" id="UP000838878">
    <property type="component" value="Chromosome 3"/>
</dbReference>
<keyword evidence="2" id="KW-0813">Transport</keyword>
<dbReference type="GO" id="GO:0036228">
    <property type="term" value="P:protein localization to nuclear inner membrane"/>
    <property type="evidence" value="ECO:0007669"/>
    <property type="project" value="TreeGrafter"/>
</dbReference>
<dbReference type="GO" id="GO:0006999">
    <property type="term" value="P:nuclear pore organization"/>
    <property type="evidence" value="ECO:0007669"/>
    <property type="project" value="TreeGrafter"/>
</dbReference>
<dbReference type="GO" id="GO:0017056">
    <property type="term" value="F:structural constituent of nuclear pore"/>
    <property type="evidence" value="ECO:0007669"/>
    <property type="project" value="TreeGrafter"/>
</dbReference>
<gene>
    <name evidence="8" type="ORF">BINO364_LOCUS8350</name>
</gene>
<dbReference type="CDD" id="cd09076">
    <property type="entry name" value="L1-EN"/>
    <property type="match status" value="1"/>
</dbReference>